<protein>
    <submittedName>
        <fullName evidence="2">Uncharacterized protein</fullName>
    </submittedName>
</protein>
<name>A0A1L8RGV7_9ENTE</name>
<accession>A0A1L8RGV7</accession>
<dbReference type="EMBL" id="JXKH01000003">
    <property type="protein sequence ID" value="OJG19000.1"/>
    <property type="molecule type" value="Genomic_DNA"/>
</dbReference>
<feature type="transmembrane region" description="Helical" evidence="1">
    <location>
        <begin position="6"/>
        <end position="26"/>
    </location>
</feature>
<sequence>MLNTILILLTAAPLLSQLLVMVLIFINPVGGKPKIQSLIFYSIGAVNGLALVLLGLIWGYLSDAYLVTAGYSFSIMAGLTVLLLVVSLLGLLLNKTAPKHMPKQP</sequence>
<keyword evidence="1" id="KW-1133">Transmembrane helix</keyword>
<feature type="transmembrane region" description="Helical" evidence="1">
    <location>
        <begin position="73"/>
        <end position="93"/>
    </location>
</feature>
<keyword evidence="3" id="KW-1185">Reference proteome</keyword>
<dbReference type="AlphaFoldDB" id="A0A1L8RGV7"/>
<organism evidence="2 3">
    <name type="scientific">Enterococcus canis</name>
    <dbReference type="NCBI Taxonomy" id="214095"/>
    <lineage>
        <taxon>Bacteria</taxon>
        <taxon>Bacillati</taxon>
        <taxon>Bacillota</taxon>
        <taxon>Bacilli</taxon>
        <taxon>Lactobacillales</taxon>
        <taxon>Enterococcaceae</taxon>
        <taxon>Enterococcus</taxon>
    </lineage>
</organism>
<comment type="caution">
    <text evidence="2">The sequence shown here is derived from an EMBL/GenBank/DDBJ whole genome shotgun (WGS) entry which is preliminary data.</text>
</comment>
<gene>
    <name evidence="2" type="ORF">RU97_GL001618</name>
</gene>
<proteinExistence type="predicted"/>
<dbReference type="RefSeq" id="WP_067392965.1">
    <property type="nucleotide sequence ID" value="NZ_JXKH01000003.1"/>
</dbReference>
<evidence type="ECO:0000256" key="1">
    <source>
        <dbReference type="SAM" id="Phobius"/>
    </source>
</evidence>
<evidence type="ECO:0000313" key="2">
    <source>
        <dbReference type="EMBL" id="OJG19000.1"/>
    </source>
</evidence>
<reference evidence="2 3" key="1">
    <citation type="submission" date="2014-12" db="EMBL/GenBank/DDBJ databases">
        <title>Draft genome sequences of 29 type strains of Enterococci.</title>
        <authorList>
            <person name="Zhong Z."/>
            <person name="Sun Z."/>
            <person name="Liu W."/>
            <person name="Zhang W."/>
            <person name="Zhang H."/>
        </authorList>
    </citation>
    <scope>NUCLEOTIDE SEQUENCE [LARGE SCALE GENOMIC DNA]</scope>
    <source>
        <strain evidence="2 3">DSM 17029</strain>
    </source>
</reference>
<dbReference type="STRING" id="214095.RU97_GL001618"/>
<keyword evidence="1" id="KW-0812">Transmembrane</keyword>
<feature type="transmembrane region" description="Helical" evidence="1">
    <location>
        <begin position="38"/>
        <end position="61"/>
    </location>
</feature>
<evidence type="ECO:0000313" key="3">
    <source>
        <dbReference type="Proteomes" id="UP000181884"/>
    </source>
</evidence>
<keyword evidence="1" id="KW-0472">Membrane</keyword>
<dbReference type="Proteomes" id="UP000181884">
    <property type="component" value="Unassembled WGS sequence"/>
</dbReference>